<protein>
    <submittedName>
        <fullName evidence="3">(raccoon dog) hypothetical protein</fullName>
    </submittedName>
</protein>
<accession>A0A811YS82</accession>
<evidence type="ECO:0000256" key="1">
    <source>
        <dbReference type="SAM" id="MobiDB-lite"/>
    </source>
</evidence>
<proteinExistence type="predicted"/>
<feature type="chain" id="PRO_5032731057" evidence="2">
    <location>
        <begin position="21"/>
        <end position="160"/>
    </location>
</feature>
<name>A0A811YS82_NYCPR</name>
<dbReference type="EMBL" id="CAJHUB010000720">
    <property type="protein sequence ID" value="CAD7679429.1"/>
    <property type="molecule type" value="Genomic_DNA"/>
</dbReference>
<keyword evidence="4" id="KW-1185">Reference proteome</keyword>
<evidence type="ECO:0000313" key="3">
    <source>
        <dbReference type="EMBL" id="CAD7679429.1"/>
    </source>
</evidence>
<evidence type="ECO:0000313" key="4">
    <source>
        <dbReference type="Proteomes" id="UP000645828"/>
    </source>
</evidence>
<organism evidence="3 4">
    <name type="scientific">Nyctereutes procyonoides</name>
    <name type="common">Raccoon dog</name>
    <name type="synonym">Canis procyonoides</name>
    <dbReference type="NCBI Taxonomy" id="34880"/>
    <lineage>
        <taxon>Eukaryota</taxon>
        <taxon>Metazoa</taxon>
        <taxon>Chordata</taxon>
        <taxon>Craniata</taxon>
        <taxon>Vertebrata</taxon>
        <taxon>Euteleostomi</taxon>
        <taxon>Mammalia</taxon>
        <taxon>Eutheria</taxon>
        <taxon>Laurasiatheria</taxon>
        <taxon>Carnivora</taxon>
        <taxon>Caniformia</taxon>
        <taxon>Canidae</taxon>
        <taxon>Nyctereutes</taxon>
    </lineage>
</organism>
<gene>
    <name evidence="3" type="ORF">NYPRO_LOCUS12228</name>
</gene>
<keyword evidence="2" id="KW-0732">Signal</keyword>
<reference evidence="3" key="1">
    <citation type="submission" date="2020-12" db="EMBL/GenBank/DDBJ databases">
        <authorList>
            <consortium name="Molecular Ecology Group"/>
        </authorList>
    </citation>
    <scope>NUCLEOTIDE SEQUENCE</scope>
    <source>
        <strain evidence="3">TBG_1078</strain>
    </source>
</reference>
<comment type="caution">
    <text evidence="3">The sequence shown here is derived from an EMBL/GenBank/DDBJ whole genome shotgun (WGS) entry which is preliminary data.</text>
</comment>
<feature type="signal peptide" evidence="2">
    <location>
        <begin position="1"/>
        <end position="20"/>
    </location>
</feature>
<evidence type="ECO:0000256" key="2">
    <source>
        <dbReference type="SAM" id="SignalP"/>
    </source>
</evidence>
<dbReference type="AlphaFoldDB" id="A0A811YS82"/>
<feature type="region of interest" description="Disordered" evidence="1">
    <location>
        <begin position="110"/>
        <end position="160"/>
    </location>
</feature>
<sequence>MVSGASTLLWLLPADGVVLGDGEGKAAEEEVPFLACHVSVERSAVTLIFLPMKVRDFLSLAALRIFSLSLEFASFTIRWARWRKSRVPKSPRPTISCTCVLYFSEEREREREAETQAEGEAGSMHREPDVGFDPGSPGSRPGPKAGAKPLRHPGIPKIHF</sequence>
<dbReference type="Proteomes" id="UP000645828">
    <property type="component" value="Unassembled WGS sequence"/>
</dbReference>